<evidence type="ECO:0000259" key="1">
    <source>
        <dbReference type="Pfam" id="PF01182"/>
    </source>
</evidence>
<feature type="non-terminal residue" evidence="2">
    <location>
        <position position="152"/>
    </location>
</feature>
<dbReference type="EMBL" id="UINC01100525">
    <property type="protein sequence ID" value="SVC60647.1"/>
    <property type="molecule type" value="Genomic_DNA"/>
</dbReference>
<proteinExistence type="predicted"/>
<name>A0A382NK26_9ZZZZ</name>
<dbReference type="SUPFAM" id="SSF100950">
    <property type="entry name" value="NagB/RpiA/CoA transferase-like"/>
    <property type="match status" value="1"/>
</dbReference>
<dbReference type="PANTHER" id="PTHR11054">
    <property type="entry name" value="6-PHOSPHOGLUCONOLACTONASE"/>
    <property type="match status" value="1"/>
</dbReference>
<accession>A0A382NK26</accession>
<sequence>VDPVFIFPNPDTLAKAVAFRFCKEAQQAAVKNRLYSVALSGGATADKIYRQFGSSEFRDKIPWELVHLFWTDERCVSPESVESNFRTAQHAFLNSVDIPDKNIHRMKGEEDPFREADRYALEIQDHQVLRENTSSYFDWVLMGLGLDGHTAS</sequence>
<evidence type="ECO:0000313" key="2">
    <source>
        <dbReference type="EMBL" id="SVC60647.1"/>
    </source>
</evidence>
<gene>
    <name evidence="2" type="ORF">METZ01_LOCUS313501</name>
</gene>
<feature type="domain" description="Glucosamine/galactosamine-6-phosphate isomerase" evidence="1">
    <location>
        <begin position="9"/>
        <end position="152"/>
    </location>
</feature>
<dbReference type="Pfam" id="PF01182">
    <property type="entry name" value="Glucosamine_iso"/>
    <property type="match status" value="1"/>
</dbReference>
<dbReference type="PANTHER" id="PTHR11054:SF0">
    <property type="entry name" value="6-PHOSPHOGLUCONOLACTONASE"/>
    <property type="match status" value="1"/>
</dbReference>
<protein>
    <recommendedName>
        <fullName evidence="1">Glucosamine/galactosamine-6-phosphate isomerase domain-containing protein</fullName>
    </recommendedName>
</protein>
<dbReference type="InterPro" id="IPR006148">
    <property type="entry name" value="Glc/Gal-6P_isomerase"/>
</dbReference>
<dbReference type="Gene3D" id="3.40.50.1360">
    <property type="match status" value="1"/>
</dbReference>
<dbReference type="GO" id="GO:0005975">
    <property type="term" value="P:carbohydrate metabolic process"/>
    <property type="evidence" value="ECO:0007669"/>
    <property type="project" value="InterPro"/>
</dbReference>
<reference evidence="2" key="1">
    <citation type="submission" date="2018-05" db="EMBL/GenBank/DDBJ databases">
        <authorList>
            <person name="Lanie J.A."/>
            <person name="Ng W.-L."/>
            <person name="Kazmierczak K.M."/>
            <person name="Andrzejewski T.M."/>
            <person name="Davidsen T.M."/>
            <person name="Wayne K.J."/>
            <person name="Tettelin H."/>
            <person name="Glass J.I."/>
            <person name="Rusch D."/>
            <person name="Podicherti R."/>
            <person name="Tsui H.-C.T."/>
            <person name="Winkler M.E."/>
        </authorList>
    </citation>
    <scope>NUCLEOTIDE SEQUENCE</scope>
</reference>
<dbReference type="AlphaFoldDB" id="A0A382NK26"/>
<feature type="non-terminal residue" evidence="2">
    <location>
        <position position="1"/>
    </location>
</feature>
<organism evidence="2">
    <name type="scientific">marine metagenome</name>
    <dbReference type="NCBI Taxonomy" id="408172"/>
    <lineage>
        <taxon>unclassified sequences</taxon>
        <taxon>metagenomes</taxon>
        <taxon>ecological metagenomes</taxon>
    </lineage>
</organism>
<dbReference type="InterPro" id="IPR037171">
    <property type="entry name" value="NagB/RpiA_transferase-like"/>
</dbReference>
<dbReference type="InterPro" id="IPR039104">
    <property type="entry name" value="6PGL"/>
</dbReference>